<evidence type="ECO:0000256" key="1">
    <source>
        <dbReference type="ARBA" id="ARBA00004170"/>
    </source>
</evidence>
<dbReference type="InterPro" id="IPR000157">
    <property type="entry name" value="TIR_dom"/>
</dbReference>
<evidence type="ECO:0000313" key="6">
    <source>
        <dbReference type="EMBL" id="GEU38901.1"/>
    </source>
</evidence>
<evidence type="ECO:0000256" key="2">
    <source>
        <dbReference type="ARBA" id="ARBA00022614"/>
    </source>
</evidence>
<dbReference type="InterPro" id="IPR006121">
    <property type="entry name" value="HMA_dom"/>
</dbReference>
<dbReference type="PANTHER" id="PTHR11017:SF492">
    <property type="entry name" value="TIR DOMAIN, P-LOOP CONTAINING NUCLEOSIDE TRIPHOSPHATE HYDROLASE"/>
    <property type="match status" value="1"/>
</dbReference>
<dbReference type="InterPro" id="IPR027417">
    <property type="entry name" value="P-loop_NTPase"/>
</dbReference>
<dbReference type="GO" id="GO:0046872">
    <property type="term" value="F:metal ion binding"/>
    <property type="evidence" value="ECO:0007669"/>
    <property type="project" value="InterPro"/>
</dbReference>
<dbReference type="GO" id="GO:0007165">
    <property type="term" value="P:signal transduction"/>
    <property type="evidence" value="ECO:0007669"/>
    <property type="project" value="InterPro"/>
</dbReference>
<organism evidence="6">
    <name type="scientific">Tanacetum cinerariifolium</name>
    <name type="common">Dalmatian daisy</name>
    <name type="synonym">Chrysanthemum cinerariifolium</name>
    <dbReference type="NCBI Taxonomy" id="118510"/>
    <lineage>
        <taxon>Eukaryota</taxon>
        <taxon>Viridiplantae</taxon>
        <taxon>Streptophyta</taxon>
        <taxon>Embryophyta</taxon>
        <taxon>Tracheophyta</taxon>
        <taxon>Spermatophyta</taxon>
        <taxon>Magnoliopsida</taxon>
        <taxon>eudicotyledons</taxon>
        <taxon>Gunneridae</taxon>
        <taxon>Pentapetalae</taxon>
        <taxon>asterids</taxon>
        <taxon>campanulids</taxon>
        <taxon>Asterales</taxon>
        <taxon>Asteraceae</taxon>
        <taxon>Asteroideae</taxon>
        <taxon>Anthemideae</taxon>
        <taxon>Anthemidinae</taxon>
        <taxon>Tanacetum</taxon>
    </lineage>
</organism>
<keyword evidence="3" id="KW-0677">Repeat</keyword>
<dbReference type="Gene3D" id="3.40.50.300">
    <property type="entry name" value="P-loop containing nucleotide triphosphate hydrolases"/>
    <property type="match status" value="1"/>
</dbReference>
<dbReference type="InterPro" id="IPR042197">
    <property type="entry name" value="Apaf_helical"/>
</dbReference>
<comment type="subcellular location">
    <subcellularLocation>
        <location evidence="1">Membrane</location>
        <topology evidence="1">Peripheral membrane protein</topology>
    </subcellularLocation>
</comment>
<dbReference type="Pfam" id="PF25013">
    <property type="entry name" value="LRR_Zer-1"/>
    <property type="match status" value="1"/>
</dbReference>
<dbReference type="GO" id="GO:0016020">
    <property type="term" value="C:membrane"/>
    <property type="evidence" value="ECO:0007669"/>
    <property type="project" value="UniProtKB-SubCell"/>
</dbReference>
<dbReference type="InterPro" id="IPR032675">
    <property type="entry name" value="LRR_dom_sf"/>
</dbReference>
<dbReference type="GO" id="GO:0009626">
    <property type="term" value="P:plant-type hypersensitive response"/>
    <property type="evidence" value="ECO:0007669"/>
    <property type="project" value="UniProtKB-KW"/>
</dbReference>
<dbReference type="Pfam" id="PF00931">
    <property type="entry name" value="NB-ARC"/>
    <property type="match status" value="1"/>
</dbReference>
<evidence type="ECO:0000256" key="3">
    <source>
        <dbReference type="ARBA" id="ARBA00022737"/>
    </source>
</evidence>
<protein>
    <submittedName>
        <fullName evidence="6">TMV resistance protein N-like</fullName>
    </submittedName>
</protein>
<accession>A0A6L2JP83</accession>
<dbReference type="InterPro" id="IPR035897">
    <property type="entry name" value="Toll_tir_struct_dom_sf"/>
</dbReference>
<dbReference type="SUPFAM" id="SSF52200">
    <property type="entry name" value="Toll/Interleukin receptor TIR domain"/>
    <property type="match status" value="1"/>
</dbReference>
<dbReference type="PANTHER" id="PTHR11017">
    <property type="entry name" value="LEUCINE-RICH REPEAT-CONTAINING PROTEIN"/>
    <property type="match status" value="1"/>
</dbReference>
<comment type="caution">
    <text evidence="6">The sequence shown here is derived from an EMBL/GenBank/DDBJ whole genome shotgun (WGS) entry which is preliminary data.</text>
</comment>
<dbReference type="Gene3D" id="3.40.50.10140">
    <property type="entry name" value="Toll/interleukin-1 receptor homology (TIR) domain"/>
    <property type="match status" value="1"/>
</dbReference>
<sequence length="1376" mass="153780">MIQSCGNSKRVKNNYDLTIELTAEPFSHEGGGGMELVAFPRLIVLHLLLSWLLRAPTIPGLRTFRDNDSIGRGQLLKPEIEIAIKQSRASVIVLSENYADSRWCLDELVLILEQRRKFDHFALPVFHGVDPSDVRNQRGRFNIDGSKWTEVDVNRWKAALTQVADLTGMVVSGSETEFITNIVHTVNSQLDLKLLSTPAYATGIDNRAKVINTWLKNDQSNSNVLAICGMGGIGKTTLSQYIYNSNKQIFESSSFLEEIGKHCQQPRGLLGLQKQLLGDIFGRSYEKISSVFECTSKIEEALQMKRVLIVLDDIDENDQLAALLGTKTFHTQSRIIITTRLLNLDEWFGSISQGCQVYELDLLNHYESVEVLSCHAFGSKVPMEGFTELAAALAKYCGGNPLALKVLGSSLFVSAEDEQKKSNMIEIWRSTLSSLNSLKGDIDFKIQCVLRRSFDSLPRDIHRELFLHISFYFVGEYAEDVVTILEHDWDAKAGIMTLTKRCLLTVSPSNKVMMHQLLQEMGRQIVREESKYPTKRSRVVQDDESYHVLAKGSGSETLEGLALNVLNLKQGIGSKQLALKTESLAKIDKLKLLQLKHVRLSGSYKSFPELRWLCWHGCPLKTIPSGILMTSLVAIDMTNGRLREFESPVVLYKLKILILKGCKTLVSVRNLHRLPNLESLILWNCWNLTHVCKSICGLGSLKLLDLTRCSKLWKASLSKKCVNRMECLKALYICGGITQQAKFSLPDSLKFLFLNHCDLKDNSNVSLAFTGQPFFYINLGNNQFECLPNYINLQALRILDLTSCGELKSLLCLPSTLEELYIYSCSSLEKITFQSARFRLREFGYEDCHELSEIQGLFSLVSVEKIDDADLGHMKWIKSCEYGDVKLVGDDIITGTYGHRMLYEFGIMSTYLPGIIYQPMMPENMSSSSFLSFIVPSCPKKRKIKGLNVTSLYKSTGEDILALLAKVSNKTKGLTWIYNPVVYSEPKVDEDAVWLSYWPIGNSLDSGDEVNVDIIVGNGFIVSGCGATLVYMDGEICQENCNHMIKEEEVIGGDLSEFELTKGAFYLCRRDFYKSMTPDWLQMLVGDTIPYKELNGWKKSRQSRSKASHSELKTFRGFHEKKIVLKVGIHDERTKRKGLLALSSIKGLESVAFNMKDGKLTVTGEVDPVTVVACSRKLVATEIIICCNDKVSPISVSRVERCMNDMTSQLDHLRLLLSPCNASAFLKPSNGMHSQPQSFLSETGTRGKSTVQRLAVKLQSEGFKPKLKLNEDTSSLATLKTTISIGFYVKRHSSLCLHSSCPKLIFRVNCKNGLCGSRSASIHHHIMQTSDDHVHGVVHGAYVVEEGDGQLVEEGGEPLVVGGEDGGGEVVILASC</sequence>
<dbReference type="Gene3D" id="3.30.70.100">
    <property type="match status" value="1"/>
</dbReference>
<dbReference type="SUPFAM" id="SSF52540">
    <property type="entry name" value="P-loop containing nucleoside triphosphate hydrolases"/>
    <property type="match status" value="1"/>
</dbReference>
<proteinExistence type="predicted"/>
<dbReference type="InterPro" id="IPR044974">
    <property type="entry name" value="Disease_R_plants"/>
</dbReference>
<dbReference type="PROSITE" id="PS50846">
    <property type="entry name" value="HMA_2"/>
    <property type="match status" value="1"/>
</dbReference>
<dbReference type="Gene3D" id="3.80.10.10">
    <property type="entry name" value="Ribonuclease Inhibitor"/>
    <property type="match status" value="2"/>
</dbReference>
<dbReference type="Gene3D" id="1.10.8.430">
    <property type="entry name" value="Helical domain of apoptotic protease-activating factors"/>
    <property type="match status" value="1"/>
</dbReference>
<evidence type="ECO:0000259" key="5">
    <source>
        <dbReference type="PROSITE" id="PS50846"/>
    </source>
</evidence>
<dbReference type="SUPFAM" id="SSF52058">
    <property type="entry name" value="L domain-like"/>
    <property type="match status" value="1"/>
</dbReference>
<dbReference type="GO" id="GO:0043531">
    <property type="term" value="F:ADP binding"/>
    <property type="evidence" value="ECO:0007669"/>
    <property type="project" value="InterPro"/>
</dbReference>
<dbReference type="PRINTS" id="PR00364">
    <property type="entry name" value="DISEASERSIST"/>
</dbReference>
<feature type="domain" description="TIR" evidence="4">
    <location>
        <begin position="31"/>
        <end position="190"/>
    </location>
</feature>
<keyword evidence="2" id="KW-0433">Leucine-rich repeat</keyword>
<gene>
    <name evidence="6" type="ORF">Tci_010879</name>
</gene>
<dbReference type="Pfam" id="PF01582">
    <property type="entry name" value="TIR"/>
    <property type="match status" value="1"/>
</dbReference>
<name>A0A6L2JP83_TANCI</name>
<dbReference type="InterPro" id="IPR002182">
    <property type="entry name" value="NB-ARC"/>
</dbReference>
<dbReference type="PROSITE" id="PS50104">
    <property type="entry name" value="TIR"/>
    <property type="match status" value="1"/>
</dbReference>
<evidence type="ECO:0000259" key="4">
    <source>
        <dbReference type="PROSITE" id="PS50104"/>
    </source>
</evidence>
<reference evidence="6" key="1">
    <citation type="journal article" date="2019" name="Sci. Rep.">
        <title>Draft genome of Tanacetum cinerariifolium, the natural source of mosquito coil.</title>
        <authorList>
            <person name="Yamashiro T."/>
            <person name="Shiraishi A."/>
            <person name="Satake H."/>
            <person name="Nakayama K."/>
        </authorList>
    </citation>
    <scope>NUCLEOTIDE SEQUENCE</scope>
</reference>
<dbReference type="SMART" id="SM00255">
    <property type="entry name" value="TIR"/>
    <property type="match status" value="1"/>
</dbReference>
<feature type="domain" description="HMA" evidence="5">
    <location>
        <begin position="1120"/>
        <end position="1186"/>
    </location>
</feature>
<dbReference type="InterPro" id="IPR058192">
    <property type="entry name" value="WHD_ROQ1-like"/>
</dbReference>
<dbReference type="InterPro" id="IPR056845">
    <property type="entry name" value="LRR_Zer-1"/>
</dbReference>
<dbReference type="EMBL" id="BKCJ010001108">
    <property type="protein sequence ID" value="GEU38901.1"/>
    <property type="molecule type" value="Genomic_DNA"/>
</dbReference>
<dbReference type="Pfam" id="PF23282">
    <property type="entry name" value="WHD_ROQ1"/>
    <property type="match status" value="1"/>
</dbReference>